<protein>
    <submittedName>
        <fullName evidence="9">Amino acid ABC transporter ATP-binding protein, PAAT family</fullName>
    </submittedName>
</protein>
<evidence type="ECO:0000256" key="6">
    <source>
        <dbReference type="ARBA" id="ARBA00022840"/>
    </source>
</evidence>
<keyword evidence="5" id="KW-0547">Nucleotide-binding</keyword>
<comment type="subcellular location">
    <subcellularLocation>
        <location evidence="1">Cell inner membrane</location>
        <topology evidence="1">Peripheral membrane protein</topology>
    </subcellularLocation>
</comment>
<keyword evidence="7" id="KW-0029">Amino-acid transport</keyword>
<dbReference type="PANTHER" id="PTHR43166">
    <property type="entry name" value="AMINO ACID IMPORT ATP-BINDING PROTEIN"/>
    <property type="match status" value="1"/>
</dbReference>
<keyword evidence="4" id="KW-0997">Cell inner membrane</keyword>
<dbReference type="SUPFAM" id="SSF52540">
    <property type="entry name" value="P-loop containing nucleoside triphosphate hydrolases"/>
    <property type="match status" value="1"/>
</dbReference>
<evidence type="ECO:0000256" key="4">
    <source>
        <dbReference type="ARBA" id="ARBA00022519"/>
    </source>
</evidence>
<dbReference type="SMART" id="SM00382">
    <property type="entry name" value="AAA"/>
    <property type="match status" value="1"/>
</dbReference>
<dbReference type="GO" id="GO:0016887">
    <property type="term" value="F:ATP hydrolysis activity"/>
    <property type="evidence" value="ECO:0007669"/>
    <property type="project" value="InterPro"/>
</dbReference>
<evidence type="ECO:0000256" key="1">
    <source>
        <dbReference type="ARBA" id="ARBA00004417"/>
    </source>
</evidence>
<dbReference type="Proteomes" id="UP000243359">
    <property type="component" value="Chromosome I"/>
</dbReference>
<evidence type="ECO:0000259" key="8">
    <source>
        <dbReference type="PROSITE" id="PS50893"/>
    </source>
</evidence>
<dbReference type="PROSITE" id="PS50893">
    <property type="entry name" value="ABC_TRANSPORTER_2"/>
    <property type="match status" value="1"/>
</dbReference>
<keyword evidence="10" id="KW-1185">Reference proteome</keyword>
<dbReference type="InterPro" id="IPR050086">
    <property type="entry name" value="MetN_ABC_transporter-like"/>
</dbReference>
<dbReference type="InterPro" id="IPR027417">
    <property type="entry name" value="P-loop_NTPase"/>
</dbReference>
<comment type="similarity">
    <text evidence="2">Belongs to the ABC transporter superfamily.</text>
</comment>
<evidence type="ECO:0000256" key="3">
    <source>
        <dbReference type="ARBA" id="ARBA00022448"/>
    </source>
</evidence>
<dbReference type="GO" id="GO:0005524">
    <property type="term" value="F:ATP binding"/>
    <property type="evidence" value="ECO:0007669"/>
    <property type="project" value="UniProtKB-KW"/>
</dbReference>
<keyword evidence="4" id="KW-0472">Membrane</keyword>
<dbReference type="Gene3D" id="3.40.50.300">
    <property type="entry name" value="P-loop containing nucleotide triphosphate hydrolases"/>
    <property type="match status" value="1"/>
</dbReference>
<dbReference type="InterPro" id="IPR030679">
    <property type="entry name" value="ABC_ATPase_HisP-typ"/>
</dbReference>
<accession>A0A1H1TM21</accession>
<dbReference type="Pfam" id="PF00005">
    <property type="entry name" value="ABC_tran"/>
    <property type="match status" value="1"/>
</dbReference>
<name>A0A1H1TM21_9PSED</name>
<evidence type="ECO:0000256" key="2">
    <source>
        <dbReference type="ARBA" id="ARBA00005417"/>
    </source>
</evidence>
<dbReference type="FunFam" id="3.40.50.300:FF:000020">
    <property type="entry name" value="Amino acid ABC transporter ATP-binding component"/>
    <property type="match status" value="1"/>
</dbReference>
<dbReference type="CDD" id="cd03262">
    <property type="entry name" value="ABC_HisP_GlnQ"/>
    <property type="match status" value="1"/>
</dbReference>
<dbReference type="InterPro" id="IPR017871">
    <property type="entry name" value="ABC_transporter-like_CS"/>
</dbReference>
<dbReference type="PROSITE" id="PS00211">
    <property type="entry name" value="ABC_TRANSPORTER_1"/>
    <property type="match status" value="1"/>
</dbReference>
<dbReference type="GO" id="GO:0015424">
    <property type="term" value="F:ABC-type amino acid transporter activity"/>
    <property type="evidence" value="ECO:0007669"/>
    <property type="project" value="InterPro"/>
</dbReference>
<evidence type="ECO:0000313" key="9">
    <source>
        <dbReference type="EMBL" id="SDS60996.1"/>
    </source>
</evidence>
<dbReference type="EMBL" id="LT629751">
    <property type="protein sequence ID" value="SDS60996.1"/>
    <property type="molecule type" value="Genomic_DNA"/>
</dbReference>
<evidence type="ECO:0000256" key="7">
    <source>
        <dbReference type="ARBA" id="ARBA00022970"/>
    </source>
</evidence>
<dbReference type="InterPro" id="IPR003593">
    <property type="entry name" value="AAA+_ATPase"/>
</dbReference>
<proteinExistence type="inferred from homology"/>
<keyword evidence="3" id="KW-0813">Transport</keyword>
<evidence type="ECO:0000313" key="10">
    <source>
        <dbReference type="Proteomes" id="UP000243359"/>
    </source>
</evidence>
<dbReference type="AlphaFoldDB" id="A0A1H1TM21"/>
<reference evidence="10" key="1">
    <citation type="submission" date="2016-10" db="EMBL/GenBank/DDBJ databases">
        <authorList>
            <person name="Varghese N."/>
            <person name="Submissions S."/>
        </authorList>
    </citation>
    <scope>NUCLEOTIDE SEQUENCE [LARGE SCALE GENOMIC DNA]</scope>
    <source>
        <strain evidence="10">KCTC 32247</strain>
    </source>
</reference>
<organism evidence="9 10">
    <name type="scientific">Pseudomonas oryzae</name>
    <dbReference type="NCBI Taxonomy" id="1392877"/>
    <lineage>
        <taxon>Bacteria</taxon>
        <taxon>Pseudomonadati</taxon>
        <taxon>Pseudomonadota</taxon>
        <taxon>Gammaproteobacteria</taxon>
        <taxon>Pseudomonadales</taxon>
        <taxon>Pseudomonadaceae</taxon>
        <taxon>Pseudomonas</taxon>
    </lineage>
</organism>
<dbReference type="InterPro" id="IPR003439">
    <property type="entry name" value="ABC_transporter-like_ATP-bd"/>
</dbReference>
<dbReference type="STRING" id="1392877.SAMN05216221_2197"/>
<feature type="domain" description="ABC transporter" evidence="8">
    <location>
        <begin position="24"/>
        <end position="258"/>
    </location>
</feature>
<keyword evidence="6 9" id="KW-0067">ATP-binding</keyword>
<sequence length="263" mass="28752">MLSSMKATPAQPPHLTAAPQTPAVVIEGLEKNYGDFTVLKGIDLVVRPGERIVLCGPSGSGKSTLIRCINRLESASGGRILVNGCDLMAEPQRSVDVLREVGMVFQHFNLFPHMSVLDNCTLAPMSVRGLTRAQAEERAREYLRKVGIENHAHKYPSQLSGGQQQRVAIARALCMEPKIMLFDEPTSALDPEMVGEVLDVMVKLAGSGMTMLCVTHEMGFARQVAERVLFLEGGRIVEDSPPETFFNAPKSERAKAFLAQILH</sequence>
<dbReference type="PANTHER" id="PTHR43166:SF4">
    <property type="entry name" value="PHOSPHONATES IMPORT ATP-BINDING PROTEIN PHNC"/>
    <property type="match status" value="1"/>
</dbReference>
<keyword evidence="4" id="KW-1003">Cell membrane</keyword>
<gene>
    <name evidence="9" type="ORF">SAMN05216221_2197</name>
</gene>
<dbReference type="GO" id="GO:0005886">
    <property type="term" value="C:plasma membrane"/>
    <property type="evidence" value="ECO:0007669"/>
    <property type="project" value="UniProtKB-SubCell"/>
</dbReference>
<dbReference type="PIRSF" id="PIRSF039085">
    <property type="entry name" value="ABC_ATPase_HisP"/>
    <property type="match status" value="1"/>
</dbReference>
<evidence type="ECO:0000256" key="5">
    <source>
        <dbReference type="ARBA" id="ARBA00022741"/>
    </source>
</evidence>